<dbReference type="InterPro" id="IPR036691">
    <property type="entry name" value="Endo/exonu/phosph_ase_sf"/>
</dbReference>
<evidence type="ECO:0000313" key="5">
    <source>
        <dbReference type="EMBL" id="OXA95533.1"/>
    </source>
</evidence>
<dbReference type="SMART" id="SM00476">
    <property type="entry name" value="DNaseIc"/>
    <property type="match status" value="1"/>
</dbReference>
<evidence type="ECO:0000256" key="3">
    <source>
        <dbReference type="ARBA" id="ARBA00022801"/>
    </source>
</evidence>
<keyword evidence="5" id="KW-0255">Endonuclease</keyword>
<protein>
    <submittedName>
        <fullName evidence="5">Endonuclease</fullName>
    </submittedName>
</protein>
<dbReference type="SUPFAM" id="SSF56219">
    <property type="entry name" value="DNase I-like"/>
    <property type="match status" value="1"/>
</dbReference>
<keyword evidence="3" id="KW-0378">Hydrolase</keyword>
<dbReference type="Gene3D" id="3.60.10.10">
    <property type="entry name" value="Endonuclease/exonuclease/phosphatase"/>
    <property type="match status" value="1"/>
</dbReference>
<reference evidence="5 6" key="1">
    <citation type="submission" date="2016-11" db="EMBL/GenBank/DDBJ databases">
        <title>Whole genomes of Flavobacteriaceae.</title>
        <authorList>
            <person name="Stine C."/>
            <person name="Li C."/>
            <person name="Tadesse D."/>
        </authorList>
    </citation>
    <scope>NUCLEOTIDE SEQUENCE [LARGE SCALE GENOMIC DNA]</scope>
    <source>
        <strain evidence="5 6">DSM 18292</strain>
    </source>
</reference>
<comment type="caution">
    <text evidence="5">The sequence shown here is derived from an EMBL/GenBank/DDBJ whole genome shotgun (WGS) entry which is preliminary data.</text>
</comment>
<dbReference type="PANTHER" id="PTHR11371:SF31">
    <property type="entry name" value="EXTRACELLULAR NUCLEASE"/>
    <property type="match status" value="1"/>
</dbReference>
<evidence type="ECO:0000313" key="6">
    <source>
        <dbReference type="Proteomes" id="UP000198345"/>
    </source>
</evidence>
<dbReference type="InterPro" id="IPR005135">
    <property type="entry name" value="Endo/exonuclease/phosphatase"/>
</dbReference>
<dbReference type="RefSeq" id="WP_089048251.1">
    <property type="nucleotide sequence ID" value="NZ_FXTV01000007.1"/>
</dbReference>
<comment type="similarity">
    <text evidence="1">Belongs to the DNase I family.</text>
</comment>
<evidence type="ECO:0000256" key="1">
    <source>
        <dbReference type="ARBA" id="ARBA00007359"/>
    </source>
</evidence>
<dbReference type="CDD" id="cd10283">
    <property type="entry name" value="MnuA_DNase1-like"/>
    <property type="match status" value="1"/>
</dbReference>
<dbReference type="Proteomes" id="UP000198345">
    <property type="component" value="Unassembled WGS sequence"/>
</dbReference>
<dbReference type="InterPro" id="IPR016202">
    <property type="entry name" value="DNase_I"/>
</dbReference>
<dbReference type="GO" id="GO:0006308">
    <property type="term" value="P:DNA catabolic process"/>
    <property type="evidence" value="ECO:0007669"/>
    <property type="project" value="InterPro"/>
</dbReference>
<dbReference type="GO" id="GO:0016787">
    <property type="term" value="F:hydrolase activity"/>
    <property type="evidence" value="ECO:0007669"/>
    <property type="project" value="UniProtKB-KW"/>
</dbReference>
<dbReference type="AlphaFoldDB" id="A0A226HMQ1"/>
<keyword evidence="6" id="KW-1185">Reference proteome</keyword>
<dbReference type="OrthoDB" id="5500612at2"/>
<evidence type="ECO:0000256" key="2">
    <source>
        <dbReference type="ARBA" id="ARBA00022722"/>
    </source>
</evidence>
<dbReference type="GO" id="GO:0004536">
    <property type="term" value="F:DNA nuclease activity"/>
    <property type="evidence" value="ECO:0007669"/>
    <property type="project" value="InterPro"/>
</dbReference>
<dbReference type="GO" id="GO:0004519">
    <property type="term" value="F:endonuclease activity"/>
    <property type="evidence" value="ECO:0007669"/>
    <property type="project" value="UniProtKB-KW"/>
</dbReference>
<sequence length="267" mass="30773">MKNLLSLFILLITVNLYSQVKVLSWNLENFGKSKTESQLIFTANTVRDYDIIAIQEVVAGYGGSQAVAKLAAILNEKGSKWDYRVSDPTSGTSYKKERYAFIWKTSKAKLKGNCWLEKKYHLEIDREPYFATFEIDKKTITLVNFHAITKSRQPETEIKHFKLLPAEYPTLDLIFIGDFNCPQSHTVFNPLKKMGYTPILTNQKTTLKRKCQGDTCLASEFDNIFYKTTHIKHVASGIIPFYTKFDSLLEARKITDHVPIWFEFSIN</sequence>
<keyword evidence="2" id="KW-0540">Nuclease</keyword>
<gene>
    <name evidence="5" type="ORF">B0A66_02385</name>
</gene>
<dbReference type="EMBL" id="MUGW01000005">
    <property type="protein sequence ID" value="OXA95533.1"/>
    <property type="molecule type" value="Genomic_DNA"/>
</dbReference>
<organism evidence="5 6">
    <name type="scientific">Flavobacterium hercynium</name>
    <dbReference type="NCBI Taxonomy" id="387094"/>
    <lineage>
        <taxon>Bacteria</taxon>
        <taxon>Pseudomonadati</taxon>
        <taxon>Bacteroidota</taxon>
        <taxon>Flavobacteriia</taxon>
        <taxon>Flavobacteriales</taxon>
        <taxon>Flavobacteriaceae</taxon>
        <taxon>Flavobacterium</taxon>
    </lineage>
</organism>
<proteinExistence type="inferred from homology"/>
<dbReference type="Pfam" id="PF03372">
    <property type="entry name" value="Exo_endo_phos"/>
    <property type="match status" value="1"/>
</dbReference>
<dbReference type="PANTHER" id="PTHR11371">
    <property type="entry name" value="DEOXYRIBONUCLEASE"/>
    <property type="match status" value="1"/>
</dbReference>
<accession>A0A226HMQ1</accession>
<name>A0A226HMQ1_9FLAO</name>
<evidence type="ECO:0000259" key="4">
    <source>
        <dbReference type="Pfam" id="PF03372"/>
    </source>
</evidence>
<feature type="domain" description="Endonuclease/exonuclease/phosphatase" evidence="4">
    <location>
        <begin position="23"/>
        <end position="257"/>
    </location>
</feature>